<dbReference type="AlphaFoldDB" id="A0A1H6KDH3"/>
<evidence type="ECO:0000313" key="7">
    <source>
        <dbReference type="Proteomes" id="UP000199371"/>
    </source>
</evidence>
<dbReference type="CDD" id="cd06529">
    <property type="entry name" value="S24_LexA-like"/>
    <property type="match status" value="1"/>
</dbReference>
<dbReference type="InterPro" id="IPR036388">
    <property type="entry name" value="WH-like_DNA-bd_sf"/>
</dbReference>
<dbReference type="InterPro" id="IPR003314">
    <property type="entry name" value="Mu-type_HTH"/>
</dbReference>
<proteinExistence type="predicted"/>
<feature type="region of interest" description="Disordered" evidence="4">
    <location>
        <begin position="1"/>
        <end position="23"/>
    </location>
</feature>
<dbReference type="InterPro" id="IPR009061">
    <property type="entry name" value="DNA-bd_dom_put_sf"/>
</dbReference>
<name>A0A1H6KDH3_9GAMM</name>
<dbReference type="InterPro" id="IPR036286">
    <property type="entry name" value="LexA/Signal_pep-like_sf"/>
</dbReference>
<dbReference type="InterPro" id="IPR039418">
    <property type="entry name" value="LexA-like"/>
</dbReference>
<evidence type="ECO:0000256" key="3">
    <source>
        <dbReference type="ARBA" id="ARBA00023163"/>
    </source>
</evidence>
<protein>
    <submittedName>
        <fullName evidence="6">Peptidase S24-like</fullName>
    </submittedName>
</protein>
<dbReference type="PANTHER" id="PTHR40661:SF3">
    <property type="entry name" value="FELS-1 PROPHAGE TRANSCRIPTIONAL REGULATOR"/>
    <property type="match status" value="1"/>
</dbReference>
<keyword evidence="7" id="KW-1185">Reference proteome</keyword>
<feature type="domain" description="HTH Mu-type" evidence="5">
    <location>
        <begin position="31"/>
        <end position="100"/>
    </location>
</feature>
<dbReference type="Gene3D" id="1.10.10.10">
    <property type="entry name" value="Winged helix-like DNA-binding domain superfamily/Winged helix DNA-binding domain"/>
    <property type="match status" value="1"/>
</dbReference>
<dbReference type="Proteomes" id="UP000199371">
    <property type="component" value="Unassembled WGS sequence"/>
</dbReference>
<dbReference type="PANTHER" id="PTHR40661">
    <property type="match status" value="1"/>
</dbReference>
<gene>
    <name evidence="6" type="ORF">SAMN05660691_01102</name>
</gene>
<dbReference type="SUPFAM" id="SSF46955">
    <property type="entry name" value="Putative DNA-binding domain"/>
    <property type="match status" value="1"/>
</dbReference>
<sequence length="257" mass="29022">MTNDSENKELKESDAGLAETDQASVGGGMKRSMWFIASELAGHGSFPTSDRWTRDHLKDLAAGKEHLCRKRRGTKAMEYHISLLPADTQRSLLGDNADQINEAPQPYSSIPIVSDFLEEFALIPGYRIQVSAGHGSLNPDQLNPVRHLAFRRKWLKYRGFNEHELAIVWAKGDSMEPTIHSNDTLVVHLGRNTPADGHIYIFRNGDELFVKRYQSVLGTWRLISDNSFYSAYDIPKHEQYNFQVVGQVVHIAKDLGD</sequence>
<dbReference type="Pfam" id="PF00717">
    <property type="entry name" value="Peptidase_S24"/>
    <property type="match status" value="1"/>
</dbReference>
<dbReference type="PROSITE" id="PS51702">
    <property type="entry name" value="HTH_MU"/>
    <property type="match status" value="1"/>
</dbReference>
<evidence type="ECO:0000256" key="2">
    <source>
        <dbReference type="ARBA" id="ARBA00023125"/>
    </source>
</evidence>
<reference evidence="7" key="1">
    <citation type="submission" date="2016-10" db="EMBL/GenBank/DDBJ databases">
        <authorList>
            <person name="Varghese N."/>
            <person name="Submissions S."/>
        </authorList>
    </citation>
    <scope>NUCLEOTIDE SEQUENCE [LARGE SCALE GENOMIC DNA]</scope>
    <source>
        <strain evidence="7">DSM 17616</strain>
    </source>
</reference>
<feature type="compositionally biased region" description="Basic and acidic residues" evidence="4">
    <location>
        <begin position="1"/>
        <end position="14"/>
    </location>
</feature>
<dbReference type="SUPFAM" id="SSF51306">
    <property type="entry name" value="LexA/Signal peptidase"/>
    <property type="match status" value="1"/>
</dbReference>
<dbReference type="Gene3D" id="2.10.109.10">
    <property type="entry name" value="Umud Fragment, subunit A"/>
    <property type="match status" value="1"/>
</dbReference>
<dbReference type="InterPro" id="IPR015927">
    <property type="entry name" value="Peptidase_S24_S26A/B/C"/>
</dbReference>
<evidence type="ECO:0000256" key="1">
    <source>
        <dbReference type="ARBA" id="ARBA00023015"/>
    </source>
</evidence>
<evidence type="ECO:0000259" key="5">
    <source>
        <dbReference type="PROSITE" id="PS51702"/>
    </source>
</evidence>
<keyword evidence="3" id="KW-0804">Transcription</keyword>
<evidence type="ECO:0000313" key="6">
    <source>
        <dbReference type="EMBL" id="SEH73282.1"/>
    </source>
</evidence>
<dbReference type="RefSeq" id="WP_218141307.1">
    <property type="nucleotide sequence ID" value="NZ_FNXF01000003.1"/>
</dbReference>
<dbReference type="EMBL" id="FNXF01000003">
    <property type="protein sequence ID" value="SEH73282.1"/>
    <property type="molecule type" value="Genomic_DNA"/>
</dbReference>
<evidence type="ECO:0000256" key="4">
    <source>
        <dbReference type="SAM" id="MobiDB-lite"/>
    </source>
</evidence>
<accession>A0A1H6KDH3</accession>
<keyword evidence="1" id="KW-0805">Transcription regulation</keyword>
<dbReference type="STRING" id="173990.SAMN05660691_01102"/>
<organism evidence="6 7">
    <name type="scientific">Rheinheimera pacifica</name>
    <dbReference type="NCBI Taxonomy" id="173990"/>
    <lineage>
        <taxon>Bacteria</taxon>
        <taxon>Pseudomonadati</taxon>
        <taxon>Pseudomonadota</taxon>
        <taxon>Gammaproteobacteria</taxon>
        <taxon>Chromatiales</taxon>
        <taxon>Chromatiaceae</taxon>
        <taxon>Rheinheimera</taxon>
    </lineage>
</organism>
<dbReference type="GO" id="GO:0003677">
    <property type="term" value="F:DNA binding"/>
    <property type="evidence" value="ECO:0007669"/>
    <property type="project" value="UniProtKB-KW"/>
</dbReference>
<keyword evidence="2" id="KW-0238">DNA-binding</keyword>